<dbReference type="PANTHER" id="PTHR10454">
    <property type="entry name" value="CASPASE"/>
    <property type="match status" value="1"/>
</dbReference>
<feature type="domain" description="Caspase family p20" evidence="17">
    <location>
        <begin position="57"/>
        <end position="179"/>
    </location>
</feature>
<dbReference type="GO" id="GO:0004197">
    <property type="term" value="F:cysteine-type endopeptidase activity"/>
    <property type="evidence" value="ECO:0007669"/>
    <property type="project" value="InterPro"/>
</dbReference>
<dbReference type="GO" id="GO:0048696">
    <property type="term" value="P:regulation of collateral sprouting in absence of injury"/>
    <property type="evidence" value="ECO:0007669"/>
    <property type="project" value="Ensembl"/>
</dbReference>
<evidence type="ECO:0000256" key="10">
    <source>
        <dbReference type="ARBA" id="ARBA00022990"/>
    </source>
</evidence>
<sequence>MSDSTEKKEANGDCVDARREDQAEAGVGWAAGGPAVQVDAKARPHAYRYSLDYPCIGQCIIINNKNFNKSIGMNTRNGTDIDAGNVMKVFGKLGYKVKVFNDQTVEQIKNVLTAVSKEDHSRYASLVCVLLSHGDEGVFFGTDGALELKALTSLFRGDRCASLVGKPKLFFIQACRGTDLDPGVETDYPDESPVKIPVEADFLYAYSTAPGYYSWRNTMTGSWFVQALCEMLCTYGRELELMHIMTRVNHKVALDFESTSNLPGFDAKKQIPCIVSMLTKEMYFTC</sequence>
<evidence type="ECO:0000256" key="6">
    <source>
        <dbReference type="ARBA" id="ARBA00022703"/>
    </source>
</evidence>
<dbReference type="CTD" id="140621"/>
<dbReference type="GO" id="GO:0051604">
    <property type="term" value="P:protein maturation"/>
    <property type="evidence" value="ECO:0007669"/>
    <property type="project" value="UniProtKB-ARBA"/>
</dbReference>
<dbReference type="Pfam" id="PF00656">
    <property type="entry name" value="Peptidase_C14"/>
    <property type="match status" value="1"/>
</dbReference>
<keyword evidence="7" id="KW-0378">Hydrolase</keyword>
<dbReference type="FunFam" id="3.30.70.1470:FF:000002">
    <property type="entry name" value="Caspase-3"/>
    <property type="match status" value="1"/>
</dbReference>
<keyword evidence="19" id="KW-1185">Reference proteome</keyword>
<dbReference type="GO" id="GO:0043525">
    <property type="term" value="P:positive regulation of neuron apoptotic process"/>
    <property type="evidence" value="ECO:0007669"/>
    <property type="project" value="TreeGrafter"/>
</dbReference>
<dbReference type="PROSITE" id="PS50207">
    <property type="entry name" value="CASPASE_P10"/>
    <property type="match status" value="1"/>
</dbReference>
<dbReference type="SUPFAM" id="SSF52129">
    <property type="entry name" value="Caspase-like"/>
    <property type="match status" value="1"/>
</dbReference>
<accession>A0A4W4DVX2</accession>
<proteinExistence type="inferred from homology"/>
<name>A0A4W4DVX2_ELEEL</name>
<comment type="catalytic activity">
    <reaction evidence="12">
        <text>Strict requirement for an Asp residue at positions P1 and P4. It has a preferred cleavage sequence of Asp-Xaa-Xaa-Asp-|- with a hydrophobic amino-acid residue at P2 and a hydrophilic amino-acid residue at P3, although Val or Ala are also accepted at this position.</text>
        <dbReference type="EC" id="3.4.22.56"/>
    </reaction>
</comment>
<evidence type="ECO:0000259" key="17">
    <source>
        <dbReference type="PROSITE" id="PS50208"/>
    </source>
</evidence>
<comment type="similarity">
    <text evidence="2 15">Belongs to the peptidase C14A family.</text>
</comment>
<keyword evidence="3" id="KW-0963">Cytoplasm</keyword>
<keyword evidence="11" id="KW-0865">Zymogen</keyword>
<reference evidence="18" key="5">
    <citation type="submission" date="2025-09" db="UniProtKB">
        <authorList>
            <consortium name="Ensembl"/>
        </authorList>
    </citation>
    <scope>IDENTIFICATION</scope>
</reference>
<evidence type="ECO:0000256" key="12">
    <source>
        <dbReference type="ARBA" id="ARBA00036189"/>
    </source>
</evidence>
<reference evidence="18" key="4">
    <citation type="submission" date="2025-08" db="UniProtKB">
        <authorList>
            <consortium name="Ensembl"/>
        </authorList>
    </citation>
    <scope>IDENTIFICATION</scope>
</reference>
<dbReference type="FunFam" id="3.40.50.1460:FF:000001">
    <property type="entry name" value="Caspase-3 preproprotein"/>
    <property type="match status" value="1"/>
</dbReference>
<dbReference type="AlphaFoldDB" id="A0A4W4DVX2"/>
<dbReference type="GO" id="GO:0031264">
    <property type="term" value="C:death-inducing signaling complex"/>
    <property type="evidence" value="ECO:0007669"/>
    <property type="project" value="TreeGrafter"/>
</dbReference>
<dbReference type="SMART" id="SM00115">
    <property type="entry name" value="CASc"/>
    <property type="match status" value="1"/>
</dbReference>
<keyword evidence="10" id="KW-0007">Acetylation</keyword>
<evidence type="ECO:0000256" key="15">
    <source>
        <dbReference type="RuleBase" id="RU003971"/>
    </source>
</evidence>
<evidence type="ECO:0000259" key="16">
    <source>
        <dbReference type="PROSITE" id="PS50207"/>
    </source>
</evidence>
<feature type="domain" description="Caspase family p10" evidence="16">
    <location>
        <begin position="192"/>
        <end position="286"/>
    </location>
</feature>
<dbReference type="GO" id="GO:0005737">
    <property type="term" value="C:cytoplasm"/>
    <property type="evidence" value="ECO:0007669"/>
    <property type="project" value="UniProtKB-SubCell"/>
</dbReference>
<dbReference type="GO" id="GO:0071300">
    <property type="term" value="P:cellular response to retinoic acid"/>
    <property type="evidence" value="ECO:0007669"/>
    <property type="project" value="Ensembl"/>
</dbReference>
<dbReference type="InterPro" id="IPR033139">
    <property type="entry name" value="Caspase_cys_AS"/>
</dbReference>
<evidence type="ECO:0000256" key="1">
    <source>
        <dbReference type="ARBA" id="ARBA00004496"/>
    </source>
</evidence>
<dbReference type="InterPro" id="IPR015917">
    <property type="entry name" value="Pept_C14A"/>
</dbReference>
<reference evidence="19" key="2">
    <citation type="journal article" date="2017" name="Sci. Adv.">
        <title>A tail of two voltages: Proteomic comparison of the three electric organs of the electric eel.</title>
        <authorList>
            <person name="Traeger L.L."/>
            <person name="Sabat G."/>
            <person name="Barrett-Wilt G.A."/>
            <person name="Wells G.B."/>
            <person name="Sussman M.R."/>
        </authorList>
    </citation>
    <scope>NUCLEOTIDE SEQUENCE [LARGE SCALE GENOMIC DNA]</scope>
</reference>
<dbReference type="InterPro" id="IPR016129">
    <property type="entry name" value="Caspase_his_AS"/>
</dbReference>
<keyword evidence="6" id="KW-0053">Apoptosis</keyword>
<evidence type="ECO:0000256" key="3">
    <source>
        <dbReference type="ARBA" id="ARBA00022490"/>
    </source>
</evidence>
<dbReference type="GO" id="GO:0071466">
    <property type="term" value="P:cellular response to xenobiotic stimulus"/>
    <property type="evidence" value="ECO:0007669"/>
    <property type="project" value="Ensembl"/>
</dbReference>
<dbReference type="InterPro" id="IPR002398">
    <property type="entry name" value="Pept_C14"/>
</dbReference>
<dbReference type="GO" id="GO:0030216">
    <property type="term" value="P:keratinocyte differentiation"/>
    <property type="evidence" value="ECO:0007669"/>
    <property type="project" value="TreeGrafter"/>
</dbReference>
<keyword evidence="8" id="KW-0788">Thiol protease</keyword>
<evidence type="ECO:0000313" key="18">
    <source>
        <dbReference type="Ensembl" id="ENSEEEP00000003573.2"/>
    </source>
</evidence>
<keyword evidence="4" id="KW-0597">Phosphoprotein</keyword>
<dbReference type="PROSITE" id="PS50208">
    <property type="entry name" value="CASPASE_P20"/>
    <property type="match status" value="1"/>
</dbReference>
<dbReference type="Gene3D" id="3.30.70.1470">
    <property type="entry name" value="Caspase-like"/>
    <property type="match status" value="1"/>
</dbReference>
<dbReference type="GO" id="GO:0097194">
    <property type="term" value="P:execution phase of apoptosis"/>
    <property type="evidence" value="ECO:0007669"/>
    <property type="project" value="UniProtKB-ARBA"/>
</dbReference>
<organism evidence="18 19">
    <name type="scientific">Electrophorus electricus</name>
    <name type="common">Electric eel</name>
    <name type="synonym">Gymnotus electricus</name>
    <dbReference type="NCBI Taxonomy" id="8005"/>
    <lineage>
        <taxon>Eukaryota</taxon>
        <taxon>Metazoa</taxon>
        <taxon>Chordata</taxon>
        <taxon>Craniata</taxon>
        <taxon>Vertebrata</taxon>
        <taxon>Euteleostomi</taxon>
        <taxon>Actinopterygii</taxon>
        <taxon>Neopterygii</taxon>
        <taxon>Teleostei</taxon>
        <taxon>Ostariophysi</taxon>
        <taxon>Gymnotiformes</taxon>
        <taxon>Gymnotoidei</taxon>
        <taxon>Gymnotidae</taxon>
        <taxon>Electrophorus</taxon>
    </lineage>
</organism>
<dbReference type="CDD" id="cd00032">
    <property type="entry name" value="CASc"/>
    <property type="match status" value="1"/>
</dbReference>
<dbReference type="InterPro" id="IPR029030">
    <property type="entry name" value="Caspase-like_dom_sf"/>
</dbReference>
<dbReference type="GO" id="GO:0030182">
    <property type="term" value="P:neuron differentiation"/>
    <property type="evidence" value="ECO:0007669"/>
    <property type="project" value="TreeGrafter"/>
</dbReference>
<evidence type="ECO:0000256" key="8">
    <source>
        <dbReference type="ARBA" id="ARBA00022807"/>
    </source>
</evidence>
<dbReference type="InterPro" id="IPR001309">
    <property type="entry name" value="Pept_C14_p20"/>
</dbReference>
<evidence type="ECO:0000256" key="7">
    <source>
        <dbReference type="ARBA" id="ARBA00022801"/>
    </source>
</evidence>
<keyword evidence="9" id="KW-0832">Ubl conjugation</keyword>
<dbReference type="Gene3D" id="3.40.50.1460">
    <property type="match status" value="1"/>
</dbReference>
<gene>
    <name evidence="18" type="primary">casp3a</name>
</gene>
<dbReference type="GO" id="GO:0030218">
    <property type="term" value="P:erythrocyte differentiation"/>
    <property type="evidence" value="ECO:0007669"/>
    <property type="project" value="TreeGrafter"/>
</dbReference>
<evidence type="ECO:0000256" key="4">
    <source>
        <dbReference type="ARBA" id="ARBA00022553"/>
    </source>
</evidence>
<dbReference type="RefSeq" id="XP_026880519.2">
    <property type="nucleotide sequence ID" value="XM_027024718.2"/>
</dbReference>
<dbReference type="Proteomes" id="UP000314983">
    <property type="component" value="Chromosome 9"/>
</dbReference>
<protein>
    <recommendedName>
        <fullName evidence="14">Caspase-3</fullName>
        <ecNumber evidence="13">3.4.22.56</ecNumber>
    </recommendedName>
</protein>
<dbReference type="GO" id="GO:0006508">
    <property type="term" value="P:proteolysis"/>
    <property type="evidence" value="ECO:0007669"/>
    <property type="project" value="UniProtKB-KW"/>
</dbReference>
<reference evidence="19" key="1">
    <citation type="journal article" date="2014" name="Science">
        <title>Nonhuman genetics. Genomic basis for the convergent evolution of electric organs.</title>
        <authorList>
            <person name="Gallant J.R."/>
            <person name="Traeger L.L."/>
            <person name="Volkening J.D."/>
            <person name="Moffett H."/>
            <person name="Chen P.H."/>
            <person name="Novina C.D."/>
            <person name="Phillips G.N.Jr."/>
            <person name="Anand R."/>
            <person name="Wells G.B."/>
            <person name="Pinch M."/>
            <person name="Guth R."/>
            <person name="Unguez G.A."/>
            <person name="Albert J.S."/>
            <person name="Zakon H.H."/>
            <person name="Samanta M.P."/>
            <person name="Sussman M.R."/>
        </authorList>
    </citation>
    <scope>NUCLEOTIDE SEQUENCE [LARGE SCALE GENOMIC DNA]</scope>
</reference>
<dbReference type="PROSITE" id="PS01121">
    <property type="entry name" value="CASPASE_HIS"/>
    <property type="match status" value="1"/>
</dbReference>
<dbReference type="PANTHER" id="PTHR10454:SF198">
    <property type="entry name" value="CASPASE-3"/>
    <property type="match status" value="1"/>
</dbReference>
<evidence type="ECO:0000313" key="19">
    <source>
        <dbReference type="Proteomes" id="UP000314983"/>
    </source>
</evidence>
<evidence type="ECO:0000256" key="14">
    <source>
        <dbReference type="ARBA" id="ARBA00039708"/>
    </source>
</evidence>
<evidence type="ECO:0000256" key="9">
    <source>
        <dbReference type="ARBA" id="ARBA00022843"/>
    </source>
</evidence>
<reference evidence="18" key="3">
    <citation type="submission" date="2020-05" db="EMBL/GenBank/DDBJ databases">
        <title>Electrophorus electricus (electric eel) genome, fEleEle1, primary haplotype.</title>
        <authorList>
            <person name="Myers G."/>
            <person name="Meyer A."/>
            <person name="Fedrigo O."/>
            <person name="Formenti G."/>
            <person name="Rhie A."/>
            <person name="Tracey A."/>
            <person name="Sims Y."/>
            <person name="Jarvis E.D."/>
        </authorList>
    </citation>
    <scope>NUCLEOTIDE SEQUENCE [LARGE SCALE GENOMIC DNA]</scope>
</reference>
<dbReference type="InterPro" id="IPR002138">
    <property type="entry name" value="Pept_C14_p10"/>
</dbReference>
<dbReference type="GO" id="GO:0071236">
    <property type="term" value="P:cellular response to antibiotic"/>
    <property type="evidence" value="ECO:0007669"/>
    <property type="project" value="Ensembl"/>
</dbReference>
<evidence type="ECO:0000256" key="5">
    <source>
        <dbReference type="ARBA" id="ARBA00022670"/>
    </source>
</evidence>
<dbReference type="PRINTS" id="PR00376">
    <property type="entry name" value="IL1BCENZYME"/>
</dbReference>
<dbReference type="InterPro" id="IPR011600">
    <property type="entry name" value="Pept_C14_caspase"/>
</dbReference>
<dbReference type="EC" id="3.4.22.56" evidence="13"/>
<keyword evidence="5" id="KW-0645">Protease</keyword>
<comment type="subcellular location">
    <subcellularLocation>
        <location evidence="1">Cytoplasm</location>
    </subcellularLocation>
</comment>
<evidence type="ECO:0000256" key="2">
    <source>
        <dbReference type="ARBA" id="ARBA00010134"/>
    </source>
</evidence>
<dbReference type="KEGG" id="eee:113586537"/>
<dbReference type="PROSITE" id="PS01122">
    <property type="entry name" value="CASPASE_CYS"/>
    <property type="match status" value="1"/>
</dbReference>
<dbReference type="Ensembl" id="ENSEEET00000003625.2">
    <property type="protein sequence ID" value="ENSEEEP00000003573.2"/>
    <property type="gene ID" value="ENSEEEG00000001896.2"/>
</dbReference>
<evidence type="ECO:0000256" key="11">
    <source>
        <dbReference type="ARBA" id="ARBA00023145"/>
    </source>
</evidence>
<evidence type="ECO:0000256" key="13">
    <source>
        <dbReference type="ARBA" id="ARBA00038900"/>
    </source>
</evidence>
<dbReference type="GeneTree" id="ENSGT00940000153232"/>
<dbReference type="GeneID" id="113586537"/>